<feature type="non-terminal residue" evidence="2">
    <location>
        <position position="1"/>
    </location>
</feature>
<accession>A0A699J464</accession>
<name>A0A699J464_TANCI</name>
<dbReference type="AlphaFoldDB" id="A0A699J464"/>
<feature type="region of interest" description="Disordered" evidence="1">
    <location>
        <begin position="85"/>
        <end position="130"/>
    </location>
</feature>
<comment type="caution">
    <text evidence="2">The sequence shown here is derived from an EMBL/GenBank/DDBJ whole genome shotgun (WGS) entry which is preliminary data.</text>
</comment>
<organism evidence="2">
    <name type="scientific">Tanacetum cinerariifolium</name>
    <name type="common">Dalmatian daisy</name>
    <name type="synonym">Chrysanthemum cinerariifolium</name>
    <dbReference type="NCBI Taxonomy" id="118510"/>
    <lineage>
        <taxon>Eukaryota</taxon>
        <taxon>Viridiplantae</taxon>
        <taxon>Streptophyta</taxon>
        <taxon>Embryophyta</taxon>
        <taxon>Tracheophyta</taxon>
        <taxon>Spermatophyta</taxon>
        <taxon>Magnoliopsida</taxon>
        <taxon>eudicotyledons</taxon>
        <taxon>Gunneridae</taxon>
        <taxon>Pentapetalae</taxon>
        <taxon>asterids</taxon>
        <taxon>campanulids</taxon>
        <taxon>Asterales</taxon>
        <taxon>Asteraceae</taxon>
        <taxon>Asteroideae</taxon>
        <taxon>Anthemideae</taxon>
        <taxon>Anthemidinae</taxon>
        <taxon>Tanacetum</taxon>
    </lineage>
</organism>
<evidence type="ECO:0000256" key="1">
    <source>
        <dbReference type="SAM" id="MobiDB-lite"/>
    </source>
</evidence>
<gene>
    <name evidence="2" type="ORF">Tci_581219</name>
</gene>
<evidence type="ECO:0000313" key="2">
    <source>
        <dbReference type="EMBL" id="GFA09247.1"/>
    </source>
</evidence>
<reference evidence="2" key="1">
    <citation type="journal article" date="2019" name="Sci. Rep.">
        <title>Draft genome of Tanacetum cinerariifolium, the natural source of mosquito coil.</title>
        <authorList>
            <person name="Yamashiro T."/>
            <person name="Shiraishi A."/>
            <person name="Satake H."/>
            <person name="Nakayama K."/>
        </authorList>
    </citation>
    <scope>NUCLEOTIDE SEQUENCE</scope>
</reference>
<feature type="compositionally biased region" description="Polar residues" evidence="1">
    <location>
        <begin position="89"/>
        <end position="110"/>
    </location>
</feature>
<dbReference type="EMBL" id="BKCJ010367732">
    <property type="protein sequence ID" value="GFA09247.1"/>
    <property type="molecule type" value="Genomic_DNA"/>
</dbReference>
<feature type="compositionally biased region" description="Basic and acidic residues" evidence="1">
    <location>
        <begin position="111"/>
        <end position="123"/>
    </location>
</feature>
<protein>
    <submittedName>
        <fullName evidence="2">Nucleic acid-binding, OB-fold protein</fullName>
    </submittedName>
</protein>
<proteinExistence type="predicted"/>
<sequence length="209" mass="23930">STTTTITCFNDQANTLTRDVNEVVAELTNKDPYTLLPSLKQLEGTTHIFQFHFDAMITSRRPDFILDKVFAYPILAFPPANPIQIHKPSATSEQHQTLPKPLTSTETKQSPTDHRKEELKQIHETTSTSSIGETKIEEAADKEPMVKELALMKLLKLTARKALFKHEMKTKTTQVSEKQKNYRETKTTFWGGLGRSKNIRWIIVFSERK</sequence>